<protein>
    <submittedName>
        <fullName evidence="2">Uncharacterized protein</fullName>
    </submittedName>
</protein>
<name>A0A673L753_9TELE</name>
<feature type="transmembrane region" description="Helical" evidence="1">
    <location>
        <begin position="26"/>
        <end position="46"/>
    </location>
</feature>
<accession>A0A673L753</accession>
<evidence type="ECO:0000256" key="1">
    <source>
        <dbReference type="SAM" id="Phobius"/>
    </source>
</evidence>
<sequence>MCLHALTSVNYETYNTAILVHSMKTAFVLSGAYAAVIFLGCVFMKDRQKLDLWTPLMLWSLCLALFRCKLRIMKKIIEFRDVNSELLKKG</sequence>
<feature type="transmembrane region" description="Helical" evidence="1">
    <location>
        <begin position="52"/>
        <end position="70"/>
    </location>
</feature>
<keyword evidence="1" id="KW-0812">Transmembrane</keyword>
<keyword evidence="1" id="KW-0472">Membrane</keyword>
<organism evidence="2 3">
    <name type="scientific">Sinocyclocheilus rhinocerous</name>
    <dbReference type="NCBI Taxonomy" id="307959"/>
    <lineage>
        <taxon>Eukaryota</taxon>
        <taxon>Metazoa</taxon>
        <taxon>Chordata</taxon>
        <taxon>Craniata</taxon>
        <taxon>Vertebrata</taxon>
        <taxon>Euteleostomi</taxon>
        <taxon>Actinopterygii</taxon>
        <taxon>Neopterygii</taxon>
        <taxon>Teleostei</taxon>
        <taxon>Ostariophysi</taxon>
        <taxon>Cypriniformes</taxon>
        <taxon>Cyprinidae</taxon>
        <taxon>Cyprininae</taxon>
        <taxon>Sinocyclocheilus</taxon>
    </lineage>
</organism>
<keyword evidence="1" id="KW-1133">Transmembrane helix</keyword>
<dbReference type="Ensembl" id="ENSSRHT00000076206.1">
    <property type="protein sequence ID" value="ENSSRHP00000074181.1"/>
    <property type="gene ID" value="ENSSRHG00000036856.1"/>
</dbReference>
<dbReference type="AlphaFoldDB" id="A0A673L753"/>
<keyword evidence="3" id="KW-1185">Reference proteome</keyword>
<reference evidence="2" key="1">
    <citation type="submission" date="2025-08" db="UniProtKB">
        <authorList>
            <consortium name="Ensembl"/>
        </authorList>
    </citation>
    <scope>IDENTIFICATION</scope>
</reference>
<dbReference type="Proteomes" id="UP000472270">
    <property type="component" value="Unassembled WGS sequence"/>
</dbReference>
<evidence type="ECO:0000313" key="2">
    <source>
        <dbReference type="Ensembl" id="ENSSRHP00000074181.1"/>
    </source>
</evidence>
<reference evidence="2" key="2">
    <citation type="submission" date="2025-09" db="UniProtKB">
        <authorList>
            <consortium name="Ensembl"/>
        </authorList>
    </citation>
    <scope>IDENTIFICATION</scope>
</reference>
<proteinExistence type="predicted"/>
<evidence type="ECO:0000313" key="3">
    <source>
        <dbReference type="Proteomes" id="UP000472270"/>
    </source>
</evidence>